<keyword evidence="3" id="KW-1185">Reference proteome</keyword>
<name>A0A8J3ZCE0_9ACTN</name>
<feature type="region of interest" description="Disordered" evidence="1">
    <location>
        <begin position="55"/>
        <end position="81"/>
    </location>
</feature>
<sequence length="121" mass="12770">MWKLDVTDPIDLGVGAISHVTVFFAPCALQFPSISPRGAVDPELSATNIATVAATAPTSASTVPTTNHSGSLRKRRNADRVDGAGGGVINLVRSKNWARVSAGRTYPRRHCGTLLQESACR</sequence>
<comment type="caution">
    <text evidence="2">The sequence shown here is derived from an EMBL/GenBank/DDBJ whole genome shotgun (WGS) entry which is preliminary data.</text>
</comment>
<proteinExistence type="predicted"/>
<dbReference type="Proteomes" id="UP000612585">
    <property type="component" value="Unassembled WGS sequence"/>
</dbReference>
<dbReference type="AlphaFoldDB" id="A0A8J3ZCE0"/>
<dbReference type="EMBL" id="BOPG01000044">
    <property type="protein sequence ID" value="GIJ59115.1"/>
    <property type="molecule type" value="Genomic_DNA"/>
</dbReference>
<gene>
    <name evidence="2" type="ORF">Vau01_066310</name>
</gene>
<reference evidence="2" key="1">
    <citation type="submission" date="2021-01" db="EMBL/GenBank/DDBJ databases">
        <title>Whole genome shotgun sequence of Virgisporangium aurantiacum NBRC 16421.</title>
        <authorList>
            <person name="Komaki H."/>
            <person name="Tamura T."/>
        </authorList>
    </citation>
    <scope>NUCLEOTIDE SEQUENCE</scope>
    <source>
        <strain evidence="2">NBRC 16421</strain>
    </source>
</reference>
<feature type="compositionally biased region" description="Low complexity" evidence="1">
    <location>
        <begin position="55"/>
        <end position="66"/>
    </location>
</feature>
<accession>A0A8J3ZCE0</accession>
<organism evidence="2 3">
    <name type="scientific">Virgisporangium aurantiacum</name>
    <dbReference type="NCBI Taxonomy" id="175570"/>
    <lineage>
        <taxon>Bacteria</taxon>
        <taxon>Bacillati</taxon>
        <taxon>Actinomycetota</taxon>
        <taxon>Actinomycetes</taxon>
        <taxon>Micromonosporales</taxon>
        <taxon>Micromonosporaceae</taxon>
        <taxon>Virgisporangium</taxon>
    </lineage>
</organism>
<evidence type="ECO:0000313" key="3">
    <source>
        <dbReference type="Proteomes" id="UP000612585"/>
    </source>
</evidence>
<evidence type="ECO:0000313" key="2">
    <source>
        <dbReference type="EMBL" id="GIJ59115.1"/>
    </source>
</evidence>
<protein>
    <submittedName>
        <fullName evidence="2">Uncharacterized protein</fullName>
    </submittedName>
</protein>
<evidence type="ECO:0000256" key="1">
    <source>
        <dbReference type="SAM" id="MobiDB-lite"/>
    </source>
</evidence>